<keyword evidence="2" id="KW-1185">Reference proteome</keyword>
<sequence length="51" mass="5839">MIFMKNAEYSITFKLDIAKIYTTPNILSPTSIRNFRQITLGLDVAAIDKNF</sequence>
<accession>H8K828</accession>
<evidence type="ECO:0000313" key="2">
    <source>
        <dbReference type="Proteomes" id="UP000007589"/>
    </source>
</evidence>
<dbReference type="KEGG" id="rau:MC5_05825"/>
<evidence type="ECO:0000313" key="1">
    <source>
        <dbReference type="EMBL" id="AFC71421.1"/>
    </source>
</evidence>
<reference evidence="2" key="1">
    <citation type="submission" date="2012-02" db="EMBL/GenBank/DDBJ databases">
        <title>Complete genome sequence of Rickettsia australis strain Cutlack.</title>
        <authorList>
            <person name="Johnson S.L."/>
            <person name="Munk A.C."/>
            <person name="Han S."/>
            <person name="Bruce D.C."/>
            <person name="Dasch G.A."/>
        </authorList>
    </citation>
    <scope>NUCLEOTIDE SEQUENCE [LARGE SCALE GENOMIC DNA]</scope>
    <source>
        <strain evidence="2">Cutlack</strain>
    </source>
</reference>
<dbReference type="EMBL" id="CP003338">
    <property type="protein sequence ID" value="AFC71421.1"/>
    <property type="molecule type" value="Genomic_DNA"/>
</dbReference>
<name>H8K828_RICAC</name>
<organism evidence="1 2">
    <name type="scientific">Rickettsia australis (strain Cutlack)</name>
    <dbReference type="NCBI Taxonomy" id="1105110"/>
    <lineage>
        <taxon>Bacteria</taxon>
        <taxon>Pseudomonadati</taxon>
        <taxon>Pseudomonadota</taxon>
        <taxon>Alphaproteobacteria</taxon>
        <taxon>Rickettsiales</taxon>
        <taxon>Rickettsiaceae</taxon>
        <taxon>Rickettsieae</taxon>
        <taxon>Rickettsia</taxon>
        <taxon>spotted fever group</taxon>
    </lineage>
</organism>
<dbReference type="Proteomes" id="UP000007589">
    <property type="component" value="Chromosome"/>
</dbReference>
<dbReference type="AlphaFoldDB" id="H8K828"/>
<gene>
    <name evidence="1" type="ordered locus">MC5_05825</name>
</gene>
<proteinExistence type="predicted"/>
<protein>
    <submittedName>
        <fullName evidence="1">Uncharacterized protein</fullName>
    </submittedName>
</protein>
<dbReference type="HOGENOM" id="CLU_3103258_0_0_5"/>